<evidence type="ECO:0000256" key="1">
    <source>
        <dbReference type="SAM" id="MobiDB-lite"/>
    </source>
</evidence>
<keyword evidence="3" id="KW-1185">Reference proteome</keyword>
<proteinExistence type="predicted"/>
<name>A0AA40EL40_9PEZI</name>
<feature type="region of interest" description="Disordered" evidence="1">
    <location>
        <begin position="543"/>
        <end position="564"/>
    </location>
</feature>
<sequence length="572" mass="64495">MEVVVPINASELRGFDLRLSGLLARTRKCQDSAQAVAGQKRIIVSILQSCDSTDDVLALARSCRYIRNVWVSNTATILRHVLFPADFFLEEALIAVRLTKRVLDADRHGEQLPPVAVNPGDFSSSRRSPSLAELKAASDLNHFVETAVCIVLQTQRESGAEEGRETKQTTPEPQRIPAASEFKNRMRRAIYRMLIAGGALAGVYHEPRFVASRHPDPEIAGMTIDDFFKLSRNQLAFFDQFAISNMEDMPEEEEAAFGPFGKWLLESILSDRESRAAMADRFETGSGRSRYCRRRGDCPVGFVDSEGSHADAHLVVWELMQMIWADEHLERIINRTFWLPFDPPDVALFREARAVFFGRFEVETVRLPASLSTEADPSSLEIPHMEIRRRPNPASPTFTMHFLGAVYTGSERPNRHRTSAWPGRRDALPPLAIKLFVWFFNRYLGLSFAPDTFVSVHGANQDYRGLLDNYAIFAHDDVEGRSPHDPELLWLWEADFLDGSELLIKTDPNAERYYHVEPRITTEEFRALFPLSRLLSVVTPPPPPALAPGDIPQSSEPQGFGHGAPAEFHFTH</sequence>
<dbReference type="EMBL" id="JAUKUD010000006">
    <property type="protein sequence ID" value="KAK0741303.1"/>
    <property type="molecule type" value="Genomic_DNA"/>
</dbReference>
<protein>
    <submittedName>
        <fullName evidence="2">Uncharacterized protein</fullName>
    </submittedName>
</protein>
<dbReference type="Proteomes" id="UP001172155">
    <property type="component" value="Unassembled WGS sequence"/>
</dbReference>
<feature type="region of interest" description="Disordered" evidence="1">
    <location>
        <begin position="158"/>
        <end position="179"/>
    </location>
</feature>
<feature type="compositionally biased region" description="Basic and acidic residues" evidence="1">
    <location>
        <begin position="158"/>
        <end position="167"/>
    </location>
</feature>
<dbReference type="AlphaFoldDB" id="A0AA40EL40"/>
<evidence type="ECO:0000313" key="2">
    <source>
        <dbReference type="EMBL" id="KAK0741303.1"/>
    </source>
</evidence>
<reference evidence="2" key="1">
    <citation type="submission" date="2023-06" db="EMBL/GenBank/DDBJ databases">
        <title>Genome-scale phylogeny and comparative genomics of the fungal order Sordariales.</title>
        <authorList>
            <consortium name="Lawrence Berkeley National Laboratory"/>
            <person name="Hensen N."/>
            <person name="Bonometti L."/>
            <person name="Westerberg I."/>
            <person name="Brannstrom I.O."/>
            <person name="Guillou S."/>
            <person name="Cros-Aarteil S."/>
            <person name="Calhoun S."/>
            <person name="Haridas S."/>
            <person name="Kuo A."/>
            <person name="Mondo S."/>
            <person name="Pangilinan J."/>
            <person name="Riley R."/>
            <person name="LaButti K."/>
            <person name="Andreopoulos B."/>
            <person name="Lipzen A."/>
            <person name="Chen C."/>
            <person name="Yanf M."/>
            <person name="Daum C."/>
            <person name="Ng V."/>
            <person name="Clum A."/>
            <person name="Steindorff A."/>
            <person name="Ohm R."/>
            <person name="Martin F."/>
            <person name="Silar P."/>
            <person name="Natvig D."/>
            <person name="Lalanne C."/>
            <person name="Gautier V."/>
            <person name="Ament-velasquez S.L."/>
            <person name="Kruys A."/>
            <person name="Hutchinson M.I."/>
            <person name="Powell A.J."/>
            <person name="Barry K."/>
            <person name="Miller A.N."/>
            <person name="Grigoriev I.V."/>
            <person name="Debuchy R."/>
            <person name="Gladieux P."/>
            <person name="Thoren M.H."/>
            <person name="Johannesson H."/>
        </authorList>
    </citation>
    <scope>NUCLEOTIDE SEQUENCE</scope>
    <source>
        <strain evidence="2">SMH3187-1</strain>
    </source>
</reference>
<comment type="caution">
    <text evidence="2">The sequence shown here is derived from an EMBL/GenBank/DDBJ whole genome shotgun (WGS) entry which is preliminary data.</text>
</comment>
<evidence type="ECO:0000313" key="3">
    <source>
        <dbReference type="Proteomes" id="UP001172155"/>
    </source>
</evidence>
<accession>A0AA40EL40</accession>
<gene>
    <name evidence="2" type="ORF">B0T18DRAFT_393934</name>
</gene>
<organism evidence="2 3">
    <name type="scientific">Schizothecium vesticola</name>
    <dbReference type="NCBI Taxonomy" id="314040"/>
    <lineage>
        <taxon>Eukaryota</taxon>
        <taxon>Fungi</taxon>
        <taxon>Dikarya</taxon>
        <taxon>Ascomycota</taxon>
        <taxon>Pezizomycotina</taxon>
        <taxon>Sordariomycetes</taxon>
        <taxon>Sordariomycetidae</taxon>
        <taxon>Sordariales</taxon>
        <taxon>Schizotheciaceae</taxon>
        <taxon>Schizothecium</taxon>
    </lineage>
</organism>